<evidence type="ECO:0000313" key="2">
    <source>
        <dbReference type="EMBL" id="KXI16231.1"/>
    </source>
</evidence>
<gene>
    <name evidence="2" type="ORF">HMPREF3230_01203</name>
</gene>
<proteinExistence type="predicted"/>
<feature type="transmembrane region" description="Helical" evidence="1">
    <location>
        <begin position="16"/>
        <end position="38"/>
    </location>
</feature>
<dbReference type="PATRIC" id="fig|2702.101.peg.1189"/>
<organism evidence="2 3">
    <name type="scientific">Gardnerella vaginalis</name>
    <dbReference type="NCBI Taxonomy" id="2702"/>
    <lineage>
        <taxon>Bacteria</taxon>
        <taxon>Bacillati</taxon>
        <taxon>Actinomycetota</taxon>
        <taxon>Actinomycetes</taxon>
        <taxon>Bifidobacteriales</taxon>
        <taxon>Bifidobacteriaceae</taxon>
        <taxon>Gardnerella</taxon>
    </lineage>
</organism>
<evidence type="ECO:0000313" key="3">
    <source>
        <dbReference type="Proteomes" id="UP000070505"/>
    </source>
</evidence>
<protein>
    <submittedName>
        <fullName evidence="2">Uncharacterized protein</fullName>
    </submittedName>
</protein>
<dbReference type="EMBL" id="LSRC01000049">
    <property type="protein sequence ID" value="KXI16231.1"/>
    <property type="molecule type" value="Genomic_DNA"/>
</dbReference>
<dbReference type="Proteomes" id="UP000070505">
    <property type="component" value="Unassembled WGS sequence"/>
</dbReference>
<keyword evidence="1" id="KW-0472">Membrane</keyword>
<dbReference type="AlphaFoldDB" id="A0A135Z3N2"/>
<sequence>MTKYLDKYLVRYCKPIFLLCVFCVLISVLHIAYCFVFTV</sequence>
<name>A0A135Z3N2_GARVA</name>
<reference evidence="2 3" key="1">
    <citation type="submission" date="2016-02" db="EMBL/GenBank/DDBJ databases">
        <authorList>
            <person name="Wen L."/>
            <person name="He K."/>
            <person name="Yang H."/>
        </authorList>
    </citation>
    <scope>NUCLEOTIDE SEQUENCE [LARGE SCALE GENOMIC DNA]</scope>
    <source>
        <strain evidence="2 3">CMW7778B</strain>
    </source>
</reference>
<accession>A0A135Z3N2</accession>
<evidence type="ECO:0000256" key="1">
    <source>
        <dbReference type="SAM" id="Phobius"/>
    </source>
</evidence>
<keyword evidence="1" id="KW-1133">Transmembrane helix</keyword>
<comment type="caution">
    <text evidence="2">The sequence shown here is derived from an EMBL/GenBank/DDBJ whole genome shotgun (WGS) entry which is preliminary data.</text>
</comment>
<keyword evidence="1" id="KW-0812">Transmembrane</keyword>